<comment type="caution">
    <text evidence="1">The sequence shown here is derived from an EMBL/GenBank/DDBJ whole genome shotgun (WGS) entry which is preliminary data.</text>
</comment>
<reference evidence="2" key="1">
    <citation type="submission" date="2018-05" db="EMBL/GenBank/DDBJ databases">
        <authorList>
            <person name="Li Y."/>
        </authorList>
    </citation>
    <scope>NUCLEOTIDE SEQUENCE [LARGE SCALE GENOMIC DNA]</scope>
    <source>
        <strain evidence="2">3d-2-2</strain>
    </source>
</reference>
<accession>A0A2V1K550</accession>
<proteinExistence type="predicted"/>
<keyword evidence="2" id="KW-1185">Reference proteome</keyword>
<dbReference type="AlphaFoldDB" id="A0A2V1K550"/>
<evidence type="ECO:0000313" key="2">
    <source>
        <dbReference type="Proteomes" id="UP000245212"/>
    </source>
</evidence>
<dbReference type="Proteomes" id="UP000245212">
    <property type="component" value="Unassembled WGS sequence"/>
</dbReference>
<dbReference type="EMBL" id="QETA01000001">
    <property type="protein sequence ID" value="PWF25363.1"/>
    <property type="molecule type" value="Genomic_DNA"/>
</dbReference>
<organism evidence="1 2">
    <name type="scientific">Corticimicrobacter populi</name>
    <dbReference type="NCBI Taxonomy" id="2175229"/>
    <lineage>
        <taxon>Bacteria</taxon>
        <taxon>Pseudomonadati</taxon>
        <taxon>Pseudomonadota</taxon>
        <taxon>Betaproteobacteria</taxon>
        <taxon>Burkholderiales</taxon>
        <taxon>Alcaligenaceae</taxon>
        <taxon>Corticimicrobacter</taxon>
    </lineage>
</organism>
<gene>
    <name evidence="1" type="ORF">DD235_04265</name>
</gene>
<protein>
    <submittedName>
        <fullName evidence="1">Uncharacterized protein</fullName>
    </submittedName>
</protein>
<sequence length="311" mass="33837">MIPGGVVLAGAALWFGLSAYAGSQAEKKLRQILVEYDLQDQVHWGSLAATPFGTVTLKDVSADIGRNQLQAQRIVVSDVIDERDRQRARIEVTGLSDPSGHSPAILFGNSIGQATGEPELPPLDFSIKVDADYDDDRADVALSFMQDKALSGDYAMRIGRIGILRDLESQLSGSNAMGGLGIFGALAALSRISLEHLEVKIRDRGMVERAIALYKRYQIPVEPGNGKPASQRDDIFKTQAEAWEAQCLQDRYISQLDDPKQACRALVRFASGRSDTLSLTLAPSKPVSAESLYQLQSSPRQFSTLNAEIDS</sequence>
<evidence type="ECO:0000313" key="1">
    <source>
        <dbReference type="EMBL" id="PWF25363.1"/>
    </source>
</evidence>
<name>A0A2V1K550_9BURK</name>